<sequence length="113" mass="12691">LRWELFRLPELDCYQAMLNRLFKHELHGIVMSYEMYRIALTREIERRMQQMNISVSGASRGMNTGCASGTASGVIITELKDDDAATGAQDGASTPDHLKQQILNADNLFESKV</sequence>
<dbReference type="PROSITE" id="PS50951">
    <property type="entry name" value="SARAH"/>
    <property type="match status" value="1"/>
</dbReference>
<dbReference type="AlphaFoldDB" id="A0AAN8X495"/>
<dbReference type="PANTHER" id="PTHR47522:SF2">
    <property type="entry name" value="PROTEIN SALVADOR HOMOLOG 1"/>
    <property type="match status" value="1"/>
</dbReference>
<protein>
    <recommendedName>
        <fullName evidence="1">SARAH domain-containing protein</fullName>
    </recommendedName>
</protein>
<evidence type="ECO:0000313" key="2">
    <source>
        <dbReference type="EMBL" id="KAK7077656.1"/>
    </source>
</evidence>
<name>A0AAN8X495_HALRR</name>
<comment type="caution">
    <text evidence="2">The sequence shown here is derived from an EMBL/GenBank/DDBJ whole genome shotgun (WGS) entry which is preliminary data.</text>
</comment>
<keyword evidence="3" id="KW-1185">Reference proteome</keyword>
<dbReference type="CDD" id="cd21433">
    <property type="entry name" value="SARAH_Sav"/>
    <property type="match status" value="1"/>
</dbReference>
<dbReference type="GO" id="GO:0035329">
    <property type="term" value="P:hippo signaling"/>
    <property type="evidence" value="ECO:0007669"/>
    <property type="project" value="InterPro"/>
</dbReference>
<dbReference type="GO" id="GO:0043065">
    <property type="term" value="P:positive regulation of apoptotic process"/>
    <property type="evidence" value="ECO:0007669"/>
    <property type="project" value="TreeGrafter"/>
</dbReference>
<dbReference type="Proteomes" id="UP001381693">
    <property type="component" value="Unassembled WGS sequence"/>
</dbReference>
<gene>
    <name evidence="2" type="ORF">SK128_019645</name>
</gene>
<dbReference type="PANTHER" id="PTHR47522">
    <property type="entry name" value="SALVADOR FAMILY WW DOMAIN-CONTAINING PROTEIN 1"/>
    <property type="match status" value="1"/>
</dbReference>
<dbReference type="GO" id="GO:0008285">
    <property type="term" value="P:negative regulation of cell population proliferation"/>
    <property type="evidence" value="ECO:0007669"/>
    <property type="project" value="TreeGrafter"/>
</dbReference>
<accession>A0AAN8X495</accession>
<reference evidence="2 3" key="1">
    <citation type="submission" date="2023-11" db="EMBL/GenBank/DDBJ databases">
        <title>Halocaridina rubra genome assembly.</title>
        <authorList>
            <person name="Smith C."/>
        </authorList>
    </citation>
    <scope>NUCLEOTIDE SEQUENCE [LARGE SCALE GENOMIC DNA]</scope>
    <source>
        <strain evidence="2">EP-1</strain>
        <tissue evidence="2">Whole</tissue>
    </source>
</reference>
<feature type="domain" description="SARAH" evidence="1">
    <location>
        <begin position="1"/>
        <end position="47"/>
    </location>
</feature>
<dbReference type="GO" id="GO:0006915">
    <property type="term" value="P:apoptotic process"/>
    <property type="evidence" value="ECO:0007669"/>
    <property type="project" value="InterPro"/>
</dbReference>
<evidence type="ECO:0000313" key="3">
    <source>
        <dbReference type="Proteomes" id="UP001381693"/>
    </source>
</evidence>
<feature type="non-terminal residue" evidence="2">
    <location>
        <position position="1"/>
    </location>
</feature>
<dbReference type="EMBL" id="JAXCGZ010008435">
    <property type="protein sequence ID" value="KAK7077656.1"/>
    <property type="molecule type" value="Genomic_DNA"/>
</dbReference>
<dbReference type="InterPro" id="IPR030030">
    <property type="entry name" value="Sav"/>
</dbReference>
<evidence type="ECO:0000259" key="1">
    <source>
        <dbReference type="PROSITE" id="PS50951"/>
    </source>
</evidence>
<dbReference type="GO" id="GO:0005829">
    <property type="term" value="C:cytosol"/>
    <property type="evidence" value="ECO:0007669"/>
    <property type="project" value="TreeGrafter"/>
</dbReference>
<dbReference type="InterPro" id="IPR011524">
    <property type="entry name" value="SARAH_dom"/>
</dbReference>
<dbReference type="GO" id="GO:0060090">
    <property type="term" value="F:molecular adaptor activity"/>
    <property type="evidence" value="ECO:0007669"/>
    <property type="project" value="InterPro"/>
</dbReference>
<proteinExistence type="predicted"/>
<organism evidence="2 3">
    <name type="scientific">Halocaridina rubra</name>
    <name type="common">Hawaiian red shrimp</name>
    <dbReference type="NCBI Taxonomy" id="373956"/>
    <lineage>
        <taxon>Eukaryota</taxon>
        <taxon>Metazoa</taxon>
        <taxon>Ecdysozoa</taxon>
        <taxon>Arthropoda</taxon>
        <taxon>Crustacea</taxon>
        <taxon>Multicrustacea</taxon>
        <taxon>Malacostraca</taxon>
        <taxon>Eumalacostraca</taxon>
        <taxon>Eucarida</taxon>
        <taxon>Decapoda</taxon>
        <taxon>Pleocyemata</taxon>
        <taxon>Caridea</taxon>
        <taxon>Atyoidea</taxon>
        <taxon>Atyidae</taxon>
        <taxon>Halocaridina</taxon>
    </lineage>
</organism>